<name>A0A0J9E2W9_9RHOB</name>
<organism evidence="3 4">
    <name type="scientific">Candidatus Rhodobacter oscarellae</name>
    <dbReference type="NCBI Taxonomy" id="1675527"/>
    <lineage>
        <taxon>Bacteria</taxon>
        <taxon>Pseudomonadati</taxon>
        <taxon>Pseudomonadota</taxon>
        <taxon>Alphaproteobacteria</taxon>
        <taxon>Rhodobacterales</taxon>
        <taxon>Rhodobacter group</taxon>
        <taxon>Rhodobacter</taxon>
    </lineage>
</organism>
<protein>
    <recommendedName>
        <fullName evidence="2">ABM domain-containing protein</fullName>
    </recommendedName>
</protein>
<comment type="caution">
    <text evidence="3">The sequence shown here is derived from an EMBL/GenBank/DDBJ whole genome shotgun (WGS) entry which is preliminary data.</text>
</comment>
<evidence type="ECO:0000259" key="2">
    <source>
        <dbReference type="Pfam" id="PF03992"/>
    </source>
</evidence>
<keyword evidence="1" id="KW-0732">Signal</keyword>
<dbReference type="Gene3D" id="3.30.70.100">
    <property type="match status" value="1"/>
</dbReference>
<dbReference type="Pfam" id="PF03992">
    <property type="entry name" value="ABM"/>
    <property type="match status" value="1"/>
</dbReference>
<dbReference type="EMBL" id="LFTY01000002">
    <property type="protein sequence ID" value="KMW56124.1"/>
    <property type="molecule type" value="Genomic_DNA"/>
</dbReference>
<dbReference type="RefSeq" id="WP_049642053.1">
    <property type="nucleotide sequence ID" value="NZ_LFTY01000002.1"/>
</dbReference>
<reference evidence="3 4" key="1">
    <citation type="submission" date="2015-06" db="EMBL/GenBank/DDBJ databases">
        <title>Draft genome sequence of an Alphaproteobacteria species associated to the Mediterranean sponge Oscarella lobularis.</title>
        <authorList>
            <person name="Jourda C."/>
            <person name="Santini S."/>
            <person name="Claverie J.-M."/>
        </authorList>
    </citation>
    <scope>NUCLEOTIDE SEQUENCE [LARGE SCALE GENOMIC DNA]</scope>
    <source>
        <strain evidence="3">IGS</strain>
    </source>
</reference>
<feature type="signal peptide" evidence="1">
    <location>
        <begin position="1"/>
        <end position="25"/>
    </location>
</feature>
<gene>
    <name evidence="3" type="ORF">AIOL_001076</name>
</gene>
<evidence type="ECO:0000313" key="4">
    <source>
        <dbReference type="Proteomes" id="UP000037178"/>
    </source>
</evidence>
<dbReference type="PATRIC" id="fig|1675527.3.peg.1147"/>
<proteinExistence type="predicted"/>
<dbReference type="OrthoDB" id="9812192at2"/>
<dbReference type="AlphaFoldDB" id="A0A0J9E2W9"/>
<accession>A0A0J9E2W9</accession>
<dbReference type="InterPro" id="IPR011008">
    <property type="entry name" value="Dimeric_a/b-barrel"/>
</dbReference>
<keyword evidence="4" id="KW-1185">Reference proteome</keyword>
<feature type="chain" id="PRO_5005318185" description="ABM domain-containing protein" evidence="1">
    <location>
        <begin position="26"/>
        <end position="146"/>
    </location>
</feature>
<sequence>MTITQKAKTLAAATALALTGAAATAGSTEIDLTYVWTAKPGMEQQLIATYDQVGGVLEANEPGLLVYEIAVSETGHQLVIREVFEDGQALGYHLSETAAKFFPQISQIATPGPFIFRGDVPEELKQAAYAMDMGAIFTGDWDGFSR</sequence>
<dbReference type="Proteomes" id="UP000037178">
    <property type="component" value="Unassembled WGS sequence"/>
</dbReference>
<dbReference type="InterPro" id="IPR007138">
    <property type="entry name" value="ABM_dom"/>
</dbReference>
<dbReference type="SUPFAM" id="SSF54909">
    <property type="entry name" value="Dimeric alpha+beta barrel"/>
    <property type="match status" value="1"/>
</dbReference>
<feature type="domain" description="ABM" evidence="2">
    <location>
        <begin position="36"/>
        <end position="99"/>
    </location>
</feature>
<evidence type="ECO:0000256" key="1">
    <source>
        <dbReference type="SAM" id="SignalP"/>
    </source>
</evidence>
<evidence type="ECO:0000313" key="3">
    <source>
        <dbReference type="EMBL" id="KMW56124.1"/>
    </source>
</evidence>